<sequence>MTTPTEPPVPPGRSSTVRPGRKLGPIAATVGSAHRAWLDPMRETYLASGLTLSDLSARVRFAKSKISELLRGVGLYPRWEIVHLLAAELGMPNWPLYRLWCQAAFEAHKSSEWIDSCTERTSTLAATDTAPPLDHRAFRELVETDYLLYAQAFLDDDQRDAAVSDTFDILWLSWNEALASHDTRRYAWDVLRATVMSRTPHRDGRPELGIAAFDTAALQALTDPADRMNQVAESLELFTAMSRLPSSQLDVMVLRRLCGFLPDTVAVRRRRRTSRCRLLPVPAPLGTGGAGRRRFLAPADRRRPASTPTPGCR</sequence>
<feature type="compositionally biased region" description="Pro residues" evidence="1">
    <location>
        <begin position="1"/>
        <end position="11"/>
    </location>
</feature>
<evidence type="ECO:0000313" key="3">
    <source>
        <dbReference type="Proteomes" id="UP001617907"/>
    </source>
</evidence>
<keyword evidence="3" id="KW-1185">Reference proteome</keyword>
<evidence type="ECO:0000313" key="2">
    <source>
        <dbReference type="EMBL" id="MFJ6041013.1"/>
    </source>
</evidence>
<dbReference type="Proteomes" id="UP001617907">
    <property type="component" value="Unassembled WGS sequence"/>
</dbReference>
<proteinExistence type="predicted"/>
<gene>
    <name evidence="2" type="ORF">ACIQFM_32770</name>
</gene>
<dbReference type="RefSeq" id="WP_350892068.1">
    <property type="nucleotide sequence ID" value="NZ_JBEOTR010000031.1"/>
</dbReference>
<reference evidence="2 3" key="1">
    <citation type="submission" date="2024-10" db="EMBL/GenBank/DDBJ databases">
        <title>The Natural Products Discovery Center: Release of the First 8490 Sequenced Strains for Exploring Actinobacteria Biosynthetic Diversity.</title>
        <authorList>
            <person name="Kalkreuter E."/>
            <person name="Kautsar S.A."/>
            <person name="Yang D."/>
            <person name="Bader C.D."/>
            <person name="Teijaro C.N."/>
            <person name="Fluegel L."/>
            <person name="Davis C.M."/>
            <person name="Simpson J.R."/>
            <person name="Lauterbach L."/>
            <person name="Steele A.D."/>
            <person name="Gui C."/>
            <person name="Meng S."/>
            <person name="Li G."/>
            <person name="Viehrig K."/>
            <person name="Ye F."/>
            <person name="Su P."/>
            <person name="Kiefer A.F."/>
            <person name="Nichols A."/>
            <person name="Cepeda A.J."/>
            <person name="Yan W."/>
            <person name="Fan B."/>
            <person name="Jiang Y."/>
            <person name="Adhikari A."/>
            <person name="Zheng C.-J."/>
            <person name="Schuster L."/>
            <person name="Cowan T.M."/>
            <person name="Smanski M.J."/>
            <person name="Chevrette M.G."/>
            <person name="De Carvalho L.P.S."/>
            <person name="Shen B."/>
        </authorList>
    </citation>
    <scope>NUCLEOTIDE SEQUENCE [LARGE SCALE GENOMIC DNA]</scope>
    <source>
        <strain evidence="2 3">NPDC093086</strain>
    </source>
</reference>
<feature type="region of interest" description="Disordered" evidence="1">
    <location>
        <begin position="1"/>
        <end position="22"/>
    </location>
</feature>
<name>A0ABW8HKA3_9ACTN</name>
<evidence type="ECO:0000256" key="1">
    <source>
        <dbReference type="SAM" id="MobiDB-lite"/>
    </source>
</evidence>
<protein>
    <submittedName>
        <fullName evidence="2">Sigma-70 family RNA polymerase sigma factor</fullName>
    </submittedName>
</protein>
<feature type="region of interest" description="Disordered" evidence="1">
    <location>
        <begin position="289"/>
        <end position="313"/>
    </location>
</feature>
<comment type="caution">
    <text evidence="2">The sequence shown here is derived from an EMBL/GenBank/DDBJ whole genome shotgun (WGS) entry which is preliminary data.</text>
</comment>
<accession>A0ABW8HKA3</accession>
<organism evidence="2 3">
    <name type="scientific">Streptomyces ardesiacus</name>
    <dbReference type="NCBI Taxonomy" id="285564"/>
    <lineage>
        <taxon>Bacteria</taxon>
        <taxon>Bacillati</taxon>
        <taxon>Actinomycetota</taxon>
        <taxon>Actinomycetes</taxon>
        <taxon>Kitasatosporales</taxon>
        <taxon>Streptomycetaceae</taxon>
        <taxon>Streptomyces</taxon>
    </lineage>
</organism>
<dbReference type="EMBL" id="JBIVPC010000022">
    <property type="protein sequence ID" value="MFJ6041013.1"/>
    <property type="molecule type" value="Genomic_DNA"/>
</dbReference>